<sequence length="73" mass="8705">MCFRVVVFQPSPPRSRRLLRLQHRGYRSFPRVIRTLPCLACPRVAVFVHSSRPSSEGKTHHRWRWREGVVVLR</sequence>
<name>A0A5B7FJV4_PORTR</name>
<keyword evidence="2" id="KW-1185">Reference proteome</keyword>
<reference evidence="1 2" key="1">
    <citation type="submission" date="2019-05" db="EMBL/GenBank/DDBJ databases">
        <title>Another draft genome of Portunus trituberculatus and its Hox gene families provides insights of decapod evolution.</title>
        <authorList>
            <person name="Jeong J.-H."/>
            <person name="Song I."/>
            <person name="Kim S."/>
            <person name="Choi T."/>
            <person name="Kim D."/>
            <person name="Ryu S."/>
            <person name="Kim W."/>
        </authorList>
    </citation>
    <scope>NUCLEOTIDE SEQUENCE [LARGE SCALE GENOMIC DNA]</scope>
    <source>
        <tissue evidence="1">Muscle</tissue>
    </source>
</reference>
<protein>
    <submittedName>
        <fullName evidence="1">Uncharacterized protein</fullName>
    </submittedName>
</protein>
<organism evidence="1 2">
    <name type="scientific">Portunus trituberculatus</name>
    <name type="common">Swimming crab</name>
    <name type="synonym">Neptunus trituberculatus</name>
    <dbReference type="NCBI Taxonomy" id="210409"/>
    <lineage>
        <taxon>Eukaryota</taxon>
        <taxon>Metazoa</taxon>
        <taxon>Ecdysozoa</taxon>
        <taxon>Arthropoda</taxon>
        <taxon>Crustacea</taxon>
        <taxon>Multicrustacea</taxon>
        <taxon>Malacostraca</taxon>
        <taxon>Eumalacostraca</taxon>
        <taxon>Eucarida</taxon>
        <taxon>Decapoda</taxon>
        <taxon>Pleocyemata</taxon>
        <taxon>Brachyura</taxon>
        <taxon>Eubrachyura</taxon>
        <taxon>Portunoidea</taxon>
        <taxon>Portunidae</taxon>
        <taxon>Portuninae</taxon>
        <taxon>Portunus</taxon>
    </lineage>
</organism>
<accession>A0A5B7FJV4</accession>
<dbReference type="EMBL" id="VSRR010006642">
    <property type="protein sequence ID" value="MPC45248.1"/>
    <property type="molecule type" value="Genomic_DNA"/>
</dbReference>
<dbReference type="AlphaFoldDB" id="A0A5B7FJV4"/>
<proteinExistence type="predicted"/>
<dbReference type="Proteomes" id="UP000324222">
    <property type="component" value="Unassembled WGS sequence"/>
</dbReference>
<evidence type="ECO:0000313" key="2">
    <source>
        <dbReference type="Proteomes" id="UP000324222"/>
    </source>
</evidence>
<comment type="caution">
    <text evidence="1">The sequence shown here is derived from an EMBL/GenBank/DDBJ whole genome shotgun (WGS) entry which is preliminary data.</text>
</comment>
<evidence type="ECO:0000313" key="1">
    <source>
        <dbReference type="EMBL" id="MPC45248.1"/>
    </source>
</evidence>
<gene>
    <name evidence="1" type="ORF">E2C01_038942</name>
</gene>